<accession>A0ABQ5MEP2</accession>
<evidence type="ECO:0000313" key="3">
    <source>
        <dbReference type="Proteomes" id="UP001143543"/>
    </source>
</evidence>
<keyword evidence="3" id="KW-1185">Reference proteome</keyword>
<dbReference type="EMBL" id="BRVO01000001">
    <property type="protein sequence ID" value="GLB47867.1"/>
    <property type="molecule type" value="Genomic_DNA"/>
</dbReference>
<dbReference type="InterPro" id="IPR003848">
    <property type="entry name" value="DUF218"/>
</dbReference>
<dbReference type="PANTHER" id="PTHR30336">
    <property type="entry name" value="INNER MEMBRANE PROTEIN, PROBABLE PERMEASE"/>
    <property type="match status" value="1"/>
</dbReference>
<gene>
    <name evidence="2" type="ORF">Y10_02350</name>
</gene>
<dbReference type="PROSITE" id="PS51257">
    <property type="entry name" value="PROKAR_LIPOPROTEIN"/>
    <property type="match status" value="1"/>
</dbReference>
<sequence length="202" mass="22767">MTKRKKIKFYISVLLLLLVGCFAYTAISIHNYANEYYETPSDVALVLGAGTSKGKISYVFEQRILHAVELYKSHKVTYIIFTGGYGEGQTISDSKAAKNFVVSKGVPEDKILIEEASTITFSNIKNAKKVMYSNHLNTALLVSDPYHMKRAMAMCHQIGINALPSPTPTSMYRSTSKKFSFLMKETINYWAYQVVGRYRATK</sequence>
<name>A0ABQ5MEP2_9FLAO</name>
<dbReference type="CDD" id="cd06259">
    <property type="entry name" value="YdcF-like"/>
    <property type="match status" value="1"/>
</dbReference>
<dbReference type="Pfam" id="PF02698">
    <property type="entry name" value="DUF218"/>
    <property type="match status" value="1"/>
</dbReference>
<feature type="domain" description="DUF218" evidence="1">
    <location>
        <begin position="42"/>
        <end position="186"/>
    </location>
</feature>
<dbReference type="InterPro" id="IPR014729">
    <property type="entry name" value="Rossmann-like_a/b/a_fold"/>
</dbReference>
<evidence type="ECO:0000313" key="2">
    <source>
        <dbReference type="EMBL" id="GLB47867.1"/>
    </source>
</evidence>
<dbReference type="RefSeq" id="WP_281763531.1">
    <property type="nucleotide sequence ID" value="NZ_BRVO01000001.1"/>
</dbReference>
<proteinExistence type="predicted"/>
<dbReference type="PANTHER" id="PTHR30336:SF20">
    <property type="entry name" value="DUF218 DOMAIN-CONTAINING PROTEIN"/>
    <property type="match status" value="1"/>
</dbReference>
<comment type="caution">
    <text evidence="2">The sequence shown here is derived from an EMBL/GenBank/DDBJ whole genome shotgun (WGS) entry which is preliminary data.</text>
</comment>
<organism evidence="2 3">
    <name type="scientific">Neptunitalea lumnitzerae</name>
    <dbReference type="NCBI Taxonomy" id="2965509"/>
    <lineage>
        <taxon>Bacteria</taxon>
        <taxon>Pseudomonadati</taxon>
        <taxon>Bacteroidota</taxon>
        <taxon>Flavobacteriia</taxon>
        <taxon>Flavobacteriales</taxon>
        <taxon>Flavobacteriaceae</taxon>
        <taxon>Neptunitalea</taxon>
    </lineage>
</organism>
<reference evidence="2" key="1">
    <citation type="submission" date="2022-07" db="EMBL/GenBank/DDBJ databases">
        <title>Taxonomy of Novel Oxalotrophic and Methylotrophic Bacteria.</title>
        <authorList>
            <person name="Sahin N."/>
            <person name="Tani A."/>
        </authorList>
    </citation>
    <scope>NUCLEOTIDE SEQUENCE</scope>
    <source>
        <strain evidence="2">Y10</strain>
    </source>
</reference>
<protein>
    <submittedName>
        <fullName evidence="2">Multidrug MFS transporter</fullName>
    </submittedName>
</protein>
<dbReference type="InterPro" id="IPR051599">
    <property type="entry name" value="Cell_Envelope_Assoc"/>
</dbReference>
<dbReference type="Proteomes" id="UP001143543">
    <property type="component" value="Unassembled WGS sequence"/>
</dbReference>
<evidence type="ECO:0000259" key="1">
    <source>
        <dbReference type="Pfam" id="PF02698"/>
    </source>
</evidence>
<dbReference type="Gene3D" id="3.40.50.620">
    <property type="entry name" value="HUPs"/>
    <property type="match status" value="1"/>
</dbReference>